<evidence type="ECO:0000259" key="1">
    <source>
        <dbReference type="Pfam" id="PF00561"/>
    </source>
</evidence>
<sequence length="287" mass="29965">MEHLVDVAPGTQLWVEERGDDAATPVLLVMGAASSGLVWPDALVDRLAAAGHRVVRYDHRDTGRSTWGFDARPYELRELAEDAVRVLDALGIERAHVVGMSMGGLLTQLLLLDHPDRMRSATLFCTGPLAGAPGAADLPGPAPELLAVWATMAEPRDEAAELEWRVAHWRALNGSGTPFDGAEFRALELRVVRHSGRSDMPVAHALAGTGGLDRGAELAGTGVPTLVVDAPADPAYPPPTAAVLAAALGARTVTVPGMGHALGAAVLGPLLDAVEEHLAAVDRRTAG</sequence>
<dbReference type="Proteomes" id="UP000470470">
    <property type="component" value="Unassembled WGS sequence"/>
</dbReference>
<dbReference type="InterPro" id="IPR029058">
    <property type="entry name" value="AB_hydrolase_fold"/>
</dbReference>
<dbReference type="EMBL" id="JAAGWK010000011">
    <property type="protein sequence ID" value="NEL54268.1"/>
    <property type="molecule type" value="Genomic_DNA"/>
</dbReference>
<evidence type="ECO:0000313" key="4">
    <source>
        <dbReference type="Proteomes" id="UP000470470"/>
    </source>
</evidence>
<dbReference type="Pfam" id="PF00561">
    <property type="entry name" value="Abhydrolase_1"/>
    <property type="match status" value="1"/>
</dbReference>
<dbReference type="RefSeq" id="WP_162392233.1">
    <property type="nucleotide sequence ID" value="NZ_JAABOZ010000001.1"/>
</dbReference>
<dbReference type="AlphaFoldDB" id="A0A7K3WCS5"/>
<dbReference type="PANTHER" id="PTHR43433:SF5">
    <property type="entry name" value="AB HYDROLASE-1 DOMAIN-CONTAINING PROTEIN"/>
    <property type="match status" value="1"/>
</dbReference>
<comment type="caution">
    <text evidence="3">The sequence shown here is derived from an EMBL/GenBank/DDBJ whole genome shotgun (WGS) entry which is preliminary data.</text>
</comment>
<gene>
    <name evidence="3" type="ORF">G1H19_09670</name>
</gene>
<dbReference type="PANTHER" id="PTHR43433">
    <property type="entry name" value="HYDROLASE, ALPHA/BETA FOLD FAMILY PROTEIN"/>
    <property type="match status" value="1"/>
</dbReference>
<organism evidence="3 4">
    <name type="scientific">Goekera deserti</name>
    <dbReference type="NCBI Taxonomy" id="2497753"/>
    <lineage>
        <taxon>Bacteria</taxon>
        <taxon>Bacillati</taxon>
        <taxon>Actinomycetota</taxon>
        <taxon>Actinomycetes</taxon>
        <taxon>Geodermatophilales</taxon>
        <taxon>Geodermatophilaceae</taxon>
        <taxon>Goekera</taxon>
    </lineage>
</organism>
<dbReference type="Pfam" id="PF08386">
    <property type="entry name" value="Abhydrolase_4"/>
    <property type="match status" value="1"/>
</dbReference>
<reference evidence="3 4" key="1">
    <citation type="submission" date="2020-02" db="EMBL/GenBank/DDBJ databases">
        <title>The whole genome sequence of CPCC 205119.</title>
        <authorList>
            <person name="Jiang Z."/>
        </authorList>
    </citation>
    <scope>NUCLEOTIDE SEQUENCE [LARGE SCALE GENOMIC DNA]</scope>
    <source>
        <strain evidence="3 4">CPCC 205119</strain>
    </source>
</reference>
<dbReference type="Gene3D" id="3.40.50.1820">
    <property type="entry name" value="alpha/beta hydrolase"/>
    <property type="match status" value="1"/>
</dbReference>
<feature type="domain" description="Peptidase S33 tripeptidyl aminopeptidase-like C-terminal" evidence="2">
    <location>
        <begin position="221"/>
        <end position="261"/>
    </location>
</feature>
<feature type="domain" description="AB hydrolase-1" evidence="1">
    <location>
        <begin position="25"/>
        <end position="154"/>
    </location>
</feature>
<keyword evidence="4" id="KW-1185">Reference proteome</keyword>
<dbReference type="GO" id="GO:0004806">
    <property type="term" value="F:triacylglycerol lipase activity"/>
    <property type="evidence" value="ECO:0007669"/>
    <property type="project" value="TreeGrafter"/>
</dbReference>
<keyword evidence="3" id="KW-0378">Hydrolase</keyword>
<dbReference type="GO" id="GO:0046503">
    <property type="term" value="P:glycerolipid catabolic process"/>
    <property type="evidence" value="ECO:0007669"/>
    <property type="project" value="TreeGrafter"/>
</dbReference>
<evidence type="ECO:0000259" key="2">
    <source>
        <dbReference type="Pfam" id="PF08386"/>
    </source>
</evidence>
<evidence type="ECO:0000313" key="3">
    <source>
        <dbReference type="EMBL" id="NEL54268.1"/>
    </source>
</evidence>
<protein>
    <submittedName>
        <fullName evidence="3">Alpha/beta hydrolase</fullName>
    </submittedName>
</protein>
<name>A0A7K3WCS5_9ACTN</name>
<dbReference type="InterPro" id="IPR013595">
    <property type="entry name" value="Pept_S33_TAP-like_C"/>
</dbReference>
<proteinExistence type="predicted"/>
<dbReference type="SUPFAM" id="SSF53474">
    <property type="entry name" value="alpha/beta-Hydrolases"/>
    <property type="match status" value="1"/>
</dbReference>
<dbReference type="InterPro" id="IPR000073">
    <property type="entry name" value="AB_hydrolase_1"/>
</dbReference>
<dbReference type="InterPro" id="IPR050471">
    <property type="entry name" value="AB_hydrolase"/>
</dbReference>
<accession>A0A7K3WCS5</accession>
<dbReference type="PRINTS" id="PR00111">
    <property type="entry name" value="ABHYDROLASE"/>
</dbReference>